<evidence type="ECO:0000313" key="4">
    <source>
        <dbReference type="Proteomes" id="UP000530234"/>
    </source>
</evidence>
<feature type="domain" description="Restriction endonuclease type IV Mrr" evidence="2">
    <location>
        <begin position="27"/>
        <end position="138"/>
    </location>
</feature>
<gene>
    <name evidence="3" type="ORF">FOE67_02395</name>
</gene>
<dbReference type="AlphaFoldDB" id="A0A7W3T004"/>
<evidence type="ECO:0000313" key="3">
    <source>
        <dbReference type="EMBL" id="MBB0228392.1"/>
    </source>
</evidence>
<feature type="region of interest" description="Disordered" evidence="1">
    <location>
        <begin position="1"/>
        <end position="25"/>
    </location>
</feature>
<dbReference type="EMBL" id="VKHS01000024">
    <property type="protein sequence ID" value="MBB0228392.1"/>
    <property type="molecule type" value="Genomic_DNA"/>
</dbReference>
<comment type="caution">
    <text evidence="3">The sequence shown here is derived from an EMBL/GenBank/DDBJ whole genome shotgun (WGS) entry which is preliminary data.</text>
</comment>
<evidence type="ECO:0000256" key="1">
    <source>
        <dbReference type="SAM" id="MobiDB-lite"/>
    </source>
</evidence>
<organism evidence="3 4">
    <name type="scientific">Streptomyces calidiresistens</name>
    <dbReference type="NCBI Taxonomy" id="1485586"/>
    <lineage>
        <taxon>Bacteria</taxon>
        <taxon>Bacillati</taxon>
        <taxon>Actinomycetota</taxon>
        <taxon>Actinomycetes</taxon>
        <taxon>Kitasatosporales</taxon>
        <taxon>Streptomycetaceae</taxon>
        <taxon>Streptomyces</taxon>
    </lineage>
</organism>
<dbReference type="GO" id="GO:0009307">
    <property type="term" value="P:DNA restriction-modification system"/>
    <property type="evidence" value="ECO:0007669"/>
    <property type="project" value="InterPro"/>
</dbReference>
<keyword evidence="3" id="KW-0540">Nuclease</keyword>
<proteinExistence type="predicted"/>
<keyword evidence="3" id="KW-0255">Endonuclease</keyword>
<dbReference type="GO" id="GO:0004519">
    <property type="term" value="F:endonuclease activity"/>
    <property type="evidence" value="ECO:0007669"/>
    <property type="project" value="UniProtKB-KW"/>
</dbReference>
<protein>
    <submittedName>
        <fullName evidence="3">Restriction endonuclease</fullName>
    </submittedName>
</protein>
<keyword evidence="3" id="KW-0378">Hydrolase</keyword>
<reference evidence="4" key="1">
    <citation type="submission" date="2019-10" db="EMBL/GenBank/DDBJ databases">
        <title>Streptomyces sp. nov., a novel actinobacterium isolated from alkaline environment.</title>
        <authorList>
            <person name="Golinska P."/>
        </authorList>
    </citation>
    <scope>NUCLEOTIDE SEQUENCE [LARGE SCALE GENOMIC DNA]</scope>
    <source>
        <strain evidence="4">DSM 42108</strain>
    </source>
</reference>
<sequence length="274" mass="31335">MNSDDAASLDANEDPPLEPITGPLSFENLDPTEFEEFCYDLLVRLGFVNVDWRKGTNKKASPSDRGRGIVAQLERTDIDGHRYFETWFVDCKHYKRGAPPESFQGLFTWAEAERPITALVLASGFLSNPAKDWIASYQSNRNSPFRIRHWERPSLERIIAKHPDLMTRYGVIRQPMRSTVEILKAENEFFDKIWYVRKIILQENVQEGEGEPIPPELQARMEAGMRAVEERYGKDNVGPWDDWGWGFVHGKISALRWVLGVAGKDIVDVGEAVP</sequence>
<dbReference type="Proteomes" id="UP000530234">
    <property type="component" value="Unassembled WGS sequence"/>
</dbReference>
<dbReference type="InterPro" id="IPR011335">
    <property type="entry name" value="Restrct_endonuc-II-like"/>
</dbReference>
<dbReference type="GO" id="GO:0003677">
    <property type="term" value="F:DNA binding"/>
    <property type="evidence" value="ECO:0007669"/>
    <property type="project" value="InterPro"/>
</dbReference>
<keyword evidence="4" id="KW-1185">Reference proteome</keyword>
<evidence type="ECO:0000259" key="2">
    <source>
        <dbReference type="Pfam" id="PF04471"/>
    </source>
</evidence>
<dbReference type="SUPFAM" id="SSF52980">
    <property type="entry name" value="Restriction endonuclease-like"/>
    <property type="match status" value="1"/>
</dbReference>
<name>A0A7W3T004_9ACTN</name>
<dbReference type="Pfam" id="PF04471">
    <property type="entry name" value="Mrr_cat"/>
    <property type="match status" value="1"/>
</dbReference>
<accession>A0A7W3T004</accession>
<dbReference type="RefSeq" id="WP_182660075.1">
    <property type="nucleotide sequence ID" value="NZ_VKHS01000024.1"/>
</dbReference>
<dbReference type="InterPro" id="IPR007560">
    <property type="entry name" value="Restrct_endonuc_IV_Mrr"/>
</dbReference>